<keyword evidence="2" id="KW-0813">Transport</keyword>
<evidence type="ECO:0000256" key="3">
    <source>
        <dbReference type="ARBA" id="ARBA00023055"/>
    </source>
</evidence>
<organism evidence="6 7">
    <name type="scientific">Priapulus caudatus</name>
    <name type="common">Priapulid worm</name>
    <dbReference type="NCBI Taxonomy" id="37621"/>
    <lineage>
        <taxon>Eukaryota</taxon>
        <taxon>Metazoa</taxon>
        <taxon>Ecdysozoa</taxon>
        <taxon>Scalidophora</taxon>
        <taxon>Priapulida</taxon>
        <taxon>Priapulimorpha</taxon>
        <taxon>Priapulimorphida</taxon>
        <taxon>Priapulidae</taxon>
        <taxon>Priapulus</taxon>
    </lineage>
</organism>
<dbReference type="InterPro" id="IPR011993">
    <property type="entry name" value="PH-like_dom_sf"/>
</dbReference>
<accession>A0ABM1DQ29</accession>
<evidence type="ECO:0000313" key="7">
    <source>
        <dbReference type="RefSeq" id="XP_014662050.1"/>
    </source>
</evidence>
<dbReference type="Pfam" id="PF00169">
    <property type="entry name" value="PH"/>
    <property type="match status" value="1"/>
</dbReference>
<evidence type="ECO:0000256" key="4">
    <source>
        <dbReference type="ARBA" id="ARBA00023121"/>
    </source>
</evidence>
<sequence length="321" mass="37028">MMTFHTPVFLKPHKIVQKIIAYYALYRMSDSKEPPAEPQFKGWLYKWTNYLKGYQKRWFVLSSNGLLSYYRTHAEVAHTCRGTISLRGAFIHTEDSCNLTISNGGTRTFHLKAQSEVDRQRWVTALELAKAKSIRQMEDEEEEDLPERPDKHELHTTLRALASKLDDLNTCNELIMKHGATLQRALNELEALNTAAAAATEHTQKMKSVNERSTLFRITANAMINACSDYLSHAQSQGRRWQRALLHEHEQRLRLEEMVEQLAKQHSHLEMEARKESKTVQQILSTGGAVTSDEDDEFLDAVENHPNVDFEVEIPAPRYHR</sequence>
<evidence type="ECO:0000256" key="2">
    <source>
        <dbReference type="ARBA" id="ARBA00022448"/>
    </source>
</evidence>
<evidence type="ECO:0000259" key="5">
    <source>
        <dbReference type="PROSITE" id="PS50003"/>
    </source>
</evidence>
<dbReference type="InterPro" id="IPR001849">
    <property type="entry name" value="PH_domain"/>
</dbReference>
<dbReference type="Gene3D" id="2.30.29.30">
    <property type="entry name" value="Pleckstrin-homology domain (PH domain)/Phosphotyrosine-binding domain (PTB)"/>
    <property type="match status" value="1"/>
</dbReference>
<dbReference type="PANTHER" id="PTHR10972:SF205">
    <property type="entry name" value="OXYSTEROL-BINDING PROTEIN 1"/>
    <property type="match status" value="1"/>
</dbReference>
<dbReference type="SUPFAM" id="SSF50729">
    <property type="entry name" value="PH domain-like"/>
    <property type="match status" value="1"/>
</dbReference>
<dbReference type="CDD" id="cd13284">
    <property type="entry name" value="PH_OSBP_ORP4"/>
    <property type="match status" value="1"/>
</dbReference>
<gene>
    <name evidence="7" type="primary">LOC106805086</name>
</gene>
<keyword evidence="6" id="KW-1185">Reference proteome</keyword>
<dbReference type="Proteomes" id="UP000695022">
    <property type="component" value="Unplaced"/>
</dbReference>
<keyword evidence="4" id="KW-0446">Lipid-binding</keyword>
<feature type="domain" description="PH" evidence="5">
    <location>
        <begin position="37"/>
        <end position="131"/>
    </location>
</feature>
<keyword evidence="3" id="KW-0445">Lipid transport</keyword>
<comment type="similarity">
    <text evidence="1">Belongs to the OSBP family.</text>
</comment>
<dbReference type="InterPro" id="IPR000648">
    <property type="entry name" value="Oxysterol-bd"/>
</dbReference>
<name>A0ABM1DQ29_PRICU</name>
<proteinExistence type="inferred from homology"/>
<protein>
    <submittedName>
        <fullName evidence="7">Oxysterol-binding protein 1-like isoform X1</fullName>
    </submittedName>
</protein>
<dbReference type="PROSITE" id="PS50003">
    <property type="entry name" value="PH_DOMAIN"/>
    <property type="match status" value="1"/>
</dbReference>
<reference evidence="7" key="1">
    <citation type="submission" date="2025-08" db="UniProtKB">
        <authorList>
            <consortium name="RefSeq"/>
        </authorList>
    </citation>
    <scope>IDENTIFICATION</scope>
</reference>
<dbReference type="PANTHER" id="PTHR10972">
    <property type="entry name" value="OXYSTEROL-BINDING PROTEIN-RELATED"/>
    <property type="match status" value="1"/>
</dbReference>
<dbReference type="GeneID" id="106805086"/>
<dbReference type="SMART" id="SM00233">
    <property type="entry name" value="PH"/>
    <property type="match status" value="1"/>
</dbReference>
<dbReference type="RefSeq" id="XP_014662050.1">
    <property type="nucleotide sequence ID" value="XM_014806564.1"/>
</dbReference>
<evidence type="ECO:0000256" key="1">
    <source>
        <dbReference type="ARBA" id="ARBA00008842"/>
    </source>
</evidence>
<evidence type="ECO:0000313" key="6">
    <source>
        <dbReference type="Proteomes" id="UP000695022"/>
    </source>
</evidence>